<gene>
    <name evidence="1" type="ORF">SCLAR_v1c03490</name>
</gene>
<keyword evidence="2" id="KW-1185">Reference proteome</keyword>
<dbReference type="Proteomes" id="UP000231179">
    <property type="component" value="Chromosome"/>
</dbReference>
<evidence type="ECO:0000313" key="2">
    <source>
        <dbReference type="Proteomes" id="UP000231179"/>
    </source>
</evidence>
<evidence type="ECO:0000313" key="1">
    <source>
        <dbReference type="EMBL" id="ATX70679.1"/>
    </source>
</evidence>
<organism evidence="1 2">
    <name type="scientific">Spiroplasma clarkii</name>
    <dbReference type="NCBI Taxonomy" id="2139"/>
    <lineage>
        <taxon>Bacteria</taxon>
        <taxon>Bacillati</taxon>
        <taxon>Mycoplasmatota</taxon>
        <taxon>Mollicutes</taxon>
        <taxon>Entomoplasmatales</taxon>
        <taxon>Spiroplasmataceae</taxon>
        <taxon>Spiroplasma</taxon>
    </lineage>
</organism>
<protein>
    <submittedName>
        <fullName evidence="1">Uncharacterized protein</fullName>
    </submittedName>
</protein>
<dbReference type="AlphaFoldDB" id="A0A2K8KJV4"/>
<accession>A0A2K8KJV4</accession>
<name>A0A2K8KJV4_9MOLU</name>
<reference evidence="1 2" key="1">
    <citation type="submission" date="2017-11" db="EMBL/GenBank/DDBJ databases">
        <title>Complete genome sequence of Spiroplasma clarkii CN-5 (DSM 19994).</title>
        <authorList>
            <person name="Tsai Y.-M."/>
            <person name="Chang A."/>
            <person name="Lo W.-S."/>
            <person name="Kuo C.-H."/>
        </authorList>
    </citation>
    <scope>NUCLEOTIDE SEQUENCE [LARGE SCALE GENOMIC DNA]</scope>
    <source>
        <strain evidence="1 2">CN-5</strain>
    </source>
</reference>
<sequence length="379" mass="44121">MQWFFKTRKRIMAFTAAIFLALSTTVVTVVMVVVPHTNNSFHYEFDGRRFNTKEELDEYITNNLEYNPKETQNDFYLYDSKAYAVNGLKAIAEDIATKNKIVEEKTYKNVNDYIIDTSNQLSDDVVTNPGEKLINIYQGNDGVAYTDKNEAIDTFQDIKKITMINNFNGEENIEFENQNDALSYYDSVIRKELENGTQTDKYNVSGIDMTKDQVLQWIEQTSNIKYQHGNFSWSPNQIPDISEMKLTRADEEKIQPFQPVKNAYWIDYDSKGFTGTFRGPKYITSNESFDAFRELLYTNWKKVDTKPINAILSPIQGSAEIAKTIINNKFKQVTDDWDIKDFFVKDNKENTYKLNELLDKYFGTSKKNNRIPLRELQSC</sequence>
<dbReference type="EMBL" id="CP024870">
    <property type="protein sequence ID" value="ATX70679.1"/>
    <property type="molecule type" value="Genomic_DNA"/>
</dbReference>
<proteinExistence type="predicted"/>
<dbReference type="RefSeq" id="WP_100254241.1">
    <property type="nucleotide sequence ID" value="NZ_CP024870.1"/>
</dbReference>